<protein>
    <recommendedName>
        <fullName evidence="2">Urease accessory protein UreH-like transmembrane domain-containing protein</fullName>
    </recommendedName>
</protein>
<feature type="transmembrane region" description="Helical" evidence="1">
    <location>
        <begin position="177"/>
        <end position="200"/>
    </location>
</feature>
<evidence type="ECO:0000313" key="4">
    <source>
        <dbReference type="Proteomes" id="UP000053557"/>
    </source>
</evidence>
<dbReference type="PANTHER" id="PTHR42208:SF1">
    <property type="entry name" value="HEAVY METAL TRANSPORTER"/>
    <property type="match status" value="1"/>
</dbReference>
<feature type="transmembrane region" description="Helical" evidence="1">
    <location>
        <begin position="140"/>
        <end position="165"/>
    </location>
</feature>
<feature type="transmembrane region" description="Helical" evidence="1">
    <location>
        <begin position="59"/>
        <end position="79"/>
    </location>
</feature>
<keyword evidence="4" id="KW-1185">Reference proteome</keyword>
<evidence type="ECO:0000259" key="2">
    <source>
        <dbReference type="Pfam" id="PF13386"/>
    </source>
</evidence>
<dbReference type="AlphaFoldDB" id="A0A101XPW0"/>
<dbReference type="Proteomes" id="UP000053557">
    <property type="component" value="Unassembled WGS sequence"/>
</dbReference>
<evidence type="ECO:0000256" key="1">
    <source>
        <dbReference type="SAM" id="Phobius"/>
    </source>
</evidence>
<proteinExistence type="predicted"/>
<dbReference type="EMBL" id="LPVJ01000052">
    <property type="protein sequence ID" value="KUO95413.1"/>
    <property type="molecule type" value="Genomic_DNA"/>
</dbReference>
<dbReference type="PANTHER" id="PTHR42208">
    <property type="entry name" value="HEAVY METAL TRANSPORTER-RELATED"/>
    <property type="match status" value="1"/>
</dbReference>
<dbReference type="InterPro" id="IPR039447">
    <property type="entry name" value="UreH-like_TM_dom"/>
</dbReference>
<gene>
    <name evidence="3" type="ORF">ATW55_10915</name>
</gene>
<keyword evidence="1" id="KW-0812">Transmembrane</keyword>
<keyword evidence="1" id="KW-0472">Membrane</keyword>
<comment type="caution">
    <text evidence="3">The sequence shown here is derived from an EMBL/GenBank/DDBJ whole genome shotgun (WGS) entry which is preliminary data.</text>
</comment>
<evidence type="ECO:0000313" key="3">
    <source>
        <dbReference type="EMBL" id="KUO95413.1"/>
    </source>
</evidence>
<name>A0A101XPW0_9BACL</name>
<accession>A0A101XPW0</accession>
<reference evidence="3 4" key="1">
    <citation type="submission" date="2015-12" db="EMBL/GenBank/DDBJ databases">
        <title>Draft genome sequence of Acidibacillus ferrooxidans ITV001, isolated from a chalcopyrite acid mine drainage site in Brazil.</title>
        <authorList>
            <person name="Dall'Agnol H."/>
            <person name="Nancucheo I."/>
            <person name="Johnson B."/>
            <person name="Oliveira R."/>
            <person name="Leite L."/>
            <person name="Pylro V."/>
            <person name="Nunes G.L."/>
            <person name="Tzotzos G."/>
            <person name="Fernandes G.R."/>
            <person name="Dutra J."/>
            <person name="Orellana S.C."/>
            <person name="Oliveira G."/>
        </authorList>
    </citation>
    <scope>NUCLEOTIDE SEQUENCE [LARGE SCALE GENOMIC DNA]</scope>
    <source>
        <strain evidence="4">ITV01</strain>
    </source>
</reference>
<feature type="transmembrane region" description="Helical" evidence="1">
    <location>
        <begin position="212"/>
        <end position="235"/>
    </location>
</feature>
<feature type="domain" description="Urease accessory protein UreH-like transmembrane" evidence="2">
    <location>
        <begin position="6"/>
        <end position="222"/>
    </location>
</feature>
<organism evidence="3 4">
    <name type="scientific">Ferroacidibacillus organovorans</name>
    <dbReference type="NCBI Taxonomy" id="1765683"/>
    <lineage>
        <taxon>Bacteria</taxon>
        <taxon>Bacillati</taxon>
        <taxon>Bacillota</taxon>
        <taxon>Bacilli</taxon>
        <taxon>Bacillales</taxon>
        <taxon>Alicyclobacillaceae</taxon>
        <taxon>Ferroacidibacillus</taxon>
    </lineage>
</organism>
<dbReference type="Pfam" id="PF13386">
    <property type="entry name" value="DsbD_2"/>
    <property type="match status" value="1"/>
</dbReference>
<sequence length="243" mass="25560">MLMGGALLIGFIQGFLHCSGMCGPFVLAYSLGVRAKAEQGASPRTLVAAFFKSQLLHNLGRIVSFTILGAVFGAMGSFLNTLRGATGIEAISGLIGGMLMIGWAVDEFRTGHGGGFVERFSILSWKPVQRALRVGIQKTSLGYAFFSGILLGLHPCGLLFALLLAASATGSALAGGLSLFAFGLGTIPSLLTVATIGWYGKKRLQGRVFAKVTAALMTCSGILFILRGLAMNHWIPSVNAWLF</sequence>
<keyword evidence="1" id="KW-1133">Transmembrane helix</keyword>